<keyword evidence="5 8" id="KW-0812">Transmembrane</keyword>
<sequence>MQYLLVRMQMYEEWRNYWHNLRISAILSSFPFLYYTYDMIERKLIEVSTWTIFKTVLILLGLALLYVVRDIVVILLLSIVIASAIEPGIHSFISRFRFPRVLAVLAVYFLTASLLAFAFYLIVPPLVNEVQNFSLAFPVSLEDTLEELRGRASFIFSYAPEYISVPAESVTDNLNTFVNENIGSFFSLTSSLGSSLFGGALSFVLVIVLSFYFAVQENGIANVLKIIAPKEHEAYVIDLWRRSQHKIGKWLQGQLLLGVMVGVLVYIGLALLGVKYALVLAVIAAIFELIPIFGPIMAAIPSVLLAVIQAPILGLWVIVLYVIVQQMENHLIYPLVVRRAVGVPPLLVIIALLIGGKLGGVVGFVLAVPIAAAIVEYVNDVARDKHIFEN</sequence>
<feature type="transmembrane region" description="Helical" evidence="8">
    <location>
        <begin position="71"/>
        <end position="89"/>
    </location>
</feature>
<dbReference type="GO" id="GO:0055085">
    <property type="term" value="P:transmembrane transport"/>
    <property type="evidence" value="ECO:0007669"/>
    <property type="project" value="TreeGrafter"/>
</dbReference>
<evidence type="ECO:0000256" key="4">
    <source>
        <dbReference type="ARBA" id="ARBA00022475"/>
    </source>
</evidence>
<feature type="transmembrane region" description="Helical" evidence="8">
    <location>
        <begin position="196"/>
        <end position="215"/>
    </location>
</feature>
<feature type="transmembrane region" description="Helical" evidence="8">
    <location>
        <begin position="101"/>
        <end position="123"/>
    </location>
</feature>
<protein>
    <recommendedName>
        <fullName evidence="11">AI-2E family transporter</fullName>
    </recommendedName>
</protein>
<comment type="caution">
    <text evidence="9">The sequence shown here is derived from an EMBL/GenBank/DDBJ whole genome shotgun (WGS) entry which is preliminary data.</text>
</comment>
<feature type="transmembrane region" description="Helical" evidence="8">
    <location>
        <begin position="44"/>
        <end position="65"/>
    </location>
</feature>
<accession>A0A2M8KXU8</accession>
<dbReference type="AlphaFoldDB" id="A0A2M8KXU8"/>
<keyword evidence="7 8" id="KW-0472">Membrane</keyword>
<name>A0A2M8KXU8_9BACT</name>
<proteinExistence type="inferred from homology"/>
<organism evidence="9 10">
    <name type="scientific">Candidatus Ryanbacteria bacterium CG10_big_fil_rev_8_21_14_0_10_43_42</name>
    <dbReference type="NCBI Taxonomy" id="1974864"/>
    <lineage>
        <taxon>Bacteria</taxon>
        <taxon>Candidatus Ryaniibacteriota</taxon>
    </lineage>
</organism>
<dbReference type="GO" id="GO:0005886">
    <property type="term" value="C:plasma membrane"/>
    <property type="evidence" value="ECO:0007669"/>
    <property type="project" value="UniProtKB-SubCell"/>
</dbReference>
<feature type="transmembrane region" description="Helical" evidence="8">
    <location>
        <begin position="255"/>
        <end position="287"/>
    </location>
</feature>
<reference evidence="10" key="1">
    <citation type="submission" date="2017-09" db="EMBL/GenBank/DDBJ databases">
        <title>Depth-based differentiation of microbial function through sediment-hosted aquifers and enrichment of novel symbionts in the deep terrestrial subsurface.</title>
        <authorList>
            <person name="Probst A.J."/>
            <person name="Ladd B."/>
            <person name="Jarett J.K."/>
            <person name="Geller-Mcgrath D.E."/>
            <person name="Sieber C.M.K."/>
            <person name="Emerson J.B."/>
            <person name="Anantharaman K."/>
            <person name="Thomas B.C."/>
            <person name="Malmstrom R."/>
            <person name="Stieglmeier M."/>
            <person name="Klingl A."/>
            <person name="Woyke T."/>
            <person name="Ryan C.M."/>
            <person name="Banfield J.F."/>
        </authorList>
    </citation>
    <scope>NUCLEOTIDE SEQUENCE [LARGE SCALE GENOMIC DNA]</scope>
</reference>
<evidence type="ECO:0000256" key="1">
    <source>
        <dbReference type="ARBA" id="ARBA00004651"/>
    </source>
</evidence>
<comment type="subcellular location">
    <subcellularLocation>
        <location evidence="1">Cell membrane</location>
        <topology evidence="1">Multi-pass membrane protein</topology>
    </subcellularLocation>
</comment>
<evidence type="ECO:0000256" key="3">
    <source>
        <dbReference type="ARBA" id="ARBA00022448"/>
    </source>
</evidence>
<evidence type="ECO:0000256" key="7">
    <source>
        <dbReference type="ARBA" id="ARBA00023136"/>
    </source>
</evidence>
<dbReference type="Proteomes" id="UP000229098">
    <property type="component" value="Unassembled WGS sequence"/>
</dbReference>
<evidence type="ECO:0000256" key="6">
    <source>
        <dbReference type="ARBA" id="ARBA00022989"/>
    </source>
</evidence>
<keyword evidence="3" id="KW-0813">Transport</keyword>
<comment type="similarity">
    <text evidence="2">Belongs to the autoinducer-2 exporter (AI-2E) (TC 2.A.86) family.</text>
</comment>
<evidence type="ECO:0000313" key="9">
    <source>
        <dbReference type="EMBL" id="PJE64758.1"/>
    </source>
</evidence>
<keyword evidence="6 8" id="KW-1133">Transmembrane helix</keyword>
<evidence type="ECO:0000256" key="5">
    <source>
        <dbReference type="ARBA" id="ARBA00022692"/>
    </source>
</evidence>
<dbReference type="InterPro" id="IPR002549">
    <property type="entry name" value="AI-2E-like"/>
</dbReference>
<dbReference type="PANTHER" id="PTHR21716:SF53">
    <property type="entry name" value="PERMEASE PERM-RELATED"/>
    <property type="match status" value="1"/>
</dbReference>
<gene>
    <name evidence="9" type="ORF">COU90_00615</name>
</gene>
<dbReference type="PANTHER" id="PTHR21716">
    <property type="entry name" value="TRANSMEMBRANE PROTEIN"/>
    <property type="match status" value="1"/>
</dbReference>
<feature type="transmembrane region" description="Helical" evidence="8">
    <location>
        <begin position="299"/>
        <end position="324"/>
    </location>
</feature>
<evidence type="ECO:0000256" key="2">
    <source>
        <dbReference type="ARBA" id="ARBA00009773"/>
    </source>
</evidence>
<keyword evidence="4" id="KW-1003">Cell membrane</keyword>
<dbReference type="Pfam" id="PF01594">
    <property type="entry name" value="AI-2E_transport"/>
    <property type="match status" value="1"/>
</dbReference>
<evidence type="ECO:0000313" key="10">
    <source>
        <dbReference type="Proteomes" id="UP000229098"/>
    </source>
</evidence>
<evidence type="ECO:0000256" key="8">
    <source>
        <dbReference type="SAM" id="Phobius"/>
    </source>
</evidence>
<dbReference type="EMBL" id="PFEF01000003">
    <property type="protein sequence ID" value="PJE64758.1"/>
    <property type="molecule type" value="Genomic_DNA"/>
</dbReference>
<evidence type="ECO:0008006" key="11">
    <source>
        <dbReference type="Google" id="ProtNLM"/>
    </source>
</evidence>